<proteinExistence type="predicted"/>
<comment type="caution">
    <text evidence="5">The sequence shown here is derived from an EMBL/GenBank/DDBJ whole genome shotgun (WGS) entry which is preliminary data.</text>
</comment>
<dbReference type="InterPro" id="IPR000524">
    <property type="entry name" value="Tscrpt_reg_HTH_GntR"/>
</dbReference>
<sequence length="229" mass="25747">MLEKIAVKKVSESVAEQLENMILSGAAKPGEKLPSVRELCDLFGVGRSAIRDALTTLKGKGMVDVKQGEGTFVLELNSNKLFNQTLLLPSSKDISELFQVRKILEAGIAEMAAINRSNQDLNEMQEVIDHPGWESDYHFHRTIAQASGNEIIHQLIQFISSTTKKAMNDFHQFIQQDPTIVQTIFEQHKEIFISIKNNNPQSAKENMIKHLNFVEEILQNSILECSKQG</sequence>
<gene>
    <name evidence="5" type="ORF">SM124_09775</name>
</gene>
<dbReference type="RefSeq" id="WP_322446337.1">
    <property type="nucleotide sequence ID" value="NZ_JAXOFX010000005.1"/>
</dbReference>
<evidence type="ECO:0000256" key="2">
    <source>
        <dbReference type="ARBA" id="ARBA00023125"/>
    </source>
</evidence>
<evidence type="ECO:0000313" key="6">
    <source>
        <dbReference type="Proteomes" id="UP001290455"/>
    </source>
</evidence>
<dbReference type="Pfam" id="PF00392">
    <property type="entry name" value="GntR"/>
    <property type="match status" value="1"/>
</dbReference>
<evidence type="ECO:0000259" key="4">
    <source>
        <dbReference type="PROSITE" id="PS50949"/>
    </source>
</evidence>
<dbReference type="Gene3D" id="1.10.10.10">
    <property type="entry name" value="Winged helix-like DNA-binding domain superfamily/Winged helix DNA-binding domain"/>
    <property type="match status" value="1"/>
</dbReference>
<dbReference type="CDD" id="cd07377">
    <property type="entry name" value="WHTH_GntR"/>
    <property type="match status" value="1"/>
</dbReference>
<dbReference type="SUPFAM" id="SSF48008">
    <property type="entry name" value="GntR ligand-binding domain-like"/>
    <property type="match status" value="1"/>
</dbReference>
<dbReference type="SUPFAM" id="SSF46785">
    <property type="entry name" value="Winged helix' DNA-binding domain"/>
    <property type="match status" value="1"/>
</dbReference>
<accession>A0ABU5IXY2</accession>
<keyword evidence="2" id="KW-0238">DNA-binding</keyword>
<dbReference type="InterPro" id="IPR008920">
    <property type="entry name" value="TF_FadR/GntR_C"/>
</dbReference>
<evidence type="ECO:0000256" key="1">
    <source>
        <dbReference type="ARBA" id="ARBA00023015"/>
    </source>
</evidence>
<dbReference type="InterPro" id="IPR036390">
    <property type="entry name" value="WH_DNA-bd_sf"/>
</dbReference>
<dbReference type="SMART" id="SM00345">
    <property type="entry name" value="HTH_GNTR"/>
    <property type="match status" value="1"/>
</dbReference>
<dbReference type="PROSITE" id="PS50949">
    <property type="entry name" value="HTH_GNTR"/>
    <property type="match status" value="1"/>
</dbReference>
<evidence type="ECO:0000313" key="5">
    <source>
        <dbReference type="EMBL" id="MDZ5472034.1"/>
    </source>
</evidence>
<protein>
    <submittedName>
        <fullName evidence="5">FadR/GntR family transcriptional regulator</fullName>
    </submittedName>
</protein>
<keyword evidence="1" id="KW-0805">Transcription regulation</keyword>
<feature type="domain" description="HTH gntR-type" evidence="4">
    <location>
        <begin position="8"/>
        <end position="76"/>
    </location>
</feature>
<name>A0ABU5IXY2_9BACI</name>
<organism evidence="5 6">
    <name type="scientific">Robertmurraya mangrovi</name>
    <dbReference type="NCBI Taxonomy" id="3098077"/>
    <lineage>
        <taxon>Bacteria</taxon>
        <taxon>Bacillati</taxon>
        <taxon>Bacillota</taxon>
        <taxon>Bacilli</taxon>
        <taxon>Bacillales</taxon>
        <taxon>Bacillaceae</taxon>
        <taxon>Robertmurraya</taxon>
    </lineage>
</organism>
<dbReference type="Pfam" id="PF07729">
    <property type="entry name" value="FCD"/>
    <property type="match status" value="1"/>
</dbReference>
<evidence type="ECO:0000256" key="3">
    <source>
        <dbReference type="ARBA" id="ARBA00023163"/>
    </source>
</evidence>
<keyword evidence="6" id="KW-1185">Reference proteome</keyword>
<dbReference type="InterPro" id="IPR036388">
    <property type="entry name" value="WH-like_DNA-bd_sf"/>
</dbReference>
<dbReference type="Gene3D" id="1.20.120.530">
    <property type="entry name" value="GntR ligand-binding domain-like"/>
    <property type="match status" value="1"/>
</dbReference>
<dbReference type="PANTHER" id="PTHR43537">
    <property type="entry name" value="TRANSCRIPTIONAL REGULATOR, GNTR FAMILY"/>
    <property type="match status" value="1"/>
</dbReference>
<keyword evidence="3" id="KW-0804">Transcription</keyword>
<dbReference type="Proteomes" id="UP001290455">
    <property type="component" value="Unassembled WGS sequence"/>
</dbReference>
<dbReference type="InterPro" id="IPR011711">
    <property type="entry name" value="GntR_C"/>
</dbReference>
<dbReference type="PANTHER" id="PTHR43537:SF5">
    <property type="entry name" value="UXU OPERON TRANSCRIPTIONAL REGULATOR"/>
    <property type="match status" value="1"/>
</dbReference>
<dbReference type="SMART" id="SM00895">
    <property type="entry name" value="FCD"/>
    <property type="match status" value="1"/>
</dbReference>
<dbReference type="PRINTS" id="PR00035">
    <property type="entry name" value="HTHGNTR"/>
</dbReference>
<dbReference type="EMBL" id="JAXOFX010000005">
    <property type="protein sequence ID" value="MDZ5472034.1"/>
    <property type="molecule type" value="Genomic_DNA"/>
</dbReference>
<reference evidence="5 6" key="1">
    <citation type="submission" date="2023-11" db="EMBL/GenBank/DDBJ databases">
        <title>Bacillus jintuensis, isolated from a mudflat on the Beibu Gulf coast.</title>
        <authorList>
            <person name="Li M."/>
        </authorList>
    </citation>
    <scope>NUCLEOTIDE SEQUENCE [LARGE SCALE GENOMIC DNA]</scope>
    <source>
        <strain evidence="5 6">31A1R</strain>
    </source>
</reference>